<feature type="compositionally biased region" description="Polar residues" evidence="1">
    <location>
        <begin position="68"/>
        <end position="81"/>
    </location>
</feature>
<dbReference type="InterPro" id="IPR028265">
    <property type="entry name" value="TTDN1/SICKLE"/>
</dbReference>
<evidence type="ECO:0000256" key="1">
    <source>
        <dbReference type="SAM" id="MobiDB-lite"/>
    </source>
</evidence>
<dbReference type="Pfam" id="PF15502">
    <property type="entry name" value="MPLKIP"/>
    <property type="match status" value="1"/>
</dbReference>
<proteinExistence type="predicted"/>
<organism evidence="2 3">
    <name type="scientific">Patiria miniata</name>
    <name type="common">Bat star</name>
    <name type="synonym">Asterina miniata</name>
    <dbReference type="NCBI Taxonomy" id="46514"/>
    <lineage>
        <taxon>Eukaryota</taxon>
        <taxon>Metazoa</taxon>
        <taxon>Echinodermata</taxon>
        <taxon>Eleutherozoa</taxon>
        <taxon>Asterozoa</taxon>
        <taxon>Asteroidea</taxon>
        <taxon>Valvatacea</taxon>
        <taxon>Valvatida</taxon>
        <taxon>Asterinidae</taxon>
        <taxon>Patiria</taxon>
    </lineage>
</organism>
<dbReference type="AlphaFoldDB" id="A0A914BTN3"/>
<reference evidence="2" key="1">
    <citation type="submission" date="2022-11" db="UniProtKB">
        <authorList>
            <consortium name="EnsemblMetazoa"/>
        </authorList>
    </citation>
    <scope>IDENTIFICATION</scope>
</reference>
<dbReference type="OMA" id="ESPMHQR"/>
<feature type="region of interest" description="Disordered" evidence="1">
    <location>
        <begin position="1"/>
        <end position="133"/>
    </location>
</feature>
<dbReference type="OrthoDB" id="6086265at2759"/>
<evidence type="ECO:0000313" key="2">
    <source>
        <dbReference type="EnsemblMetazoa" id="XP_038078967.1"/>
    </source>
</evidence>
<name>A0A914BTN3_PATMI</name>
<dbReference type="EnsemblMetazoa" id="XM_038223039.1">
    <property type="protein sequence ID" value="XP_038078967.1"/>
    <property type="gene ID" value="LOC119746220"/>
</dbReference>
<accession>A0A914BTN3</accession>
<sequence length="161" mass="17400">MSQKGNFHPNPYSGGVPGWGESPMHQRGPHPGGQPGFWGQRGPSPHNRSFEHRGPPGPSPSPRAQFSPMYSSSPFMQQTPHQQHRMNRSGGGNGSPRFQQFGGRHSGGGQFTSPRHSSPGQGNNSRYSGNSSDISAYYNHSMVEDPWMGLTATPRTTGTTT</sequence>
<feature type="compositionally biased region" description="Polar residues" evidence="1">
    <location>
        <begin position="111"/>
        <end position="133"/>
    </location>
</feature>
<evidence type="ECO:0000313" key="3">
    <source>
        <dbReference type="Proteomes" id="UP000887568"/>
    </source>
</evidence>
<dbReference type="RefSeq" id="XP_038078967.1">
    <property type="nucleotide sequence ID" value="XM_038223039.1"/>
</dbReference>
<protein>
    <submittedName>
        <fullName evidence="2">Uncharacterized protein</fullName>
    </submittedName>
</protein>
<keyword evidence="3" id="KW-1185">Reference proteome</keyword>
<dbReference type="GeneID" id="119746220"/>
<dbReference type="Proteomes" id="UP000887568">
    <property type="component" value="Unplaced"/>
</dbReference>